<dbReference type="InParanoid" id="D6TVI5"/>
<organism evidence="3 4">
    <name type="scientific">Ktedonobacter racemifer DSM 44963</name>
    <dbReference type="NCBI Taxonomy" id="485913"/>
    <lineage>
        <taxon>Bacteria</taxon>
        <taxon>Bacillati</taxon>
        <taxon>Chloroflexota</taxon>
        <taxon>Ktedonobacteria</taxon>
        <taxon>Ktedonobacterales</taxon>
        <taxon>Ktedonobacteraceae</taxon>
        <taxon>Ktedonobacter</taxon>
    </lineage>
</organism>
<dbReference type="EMBL" id="ADVG01000003">
    <property type="protein sequence ID" value="EFH85388.1"/>
    <property type="molecule type" value="Genomic_DNA"/>
</dbReference>
<proteinExistence type="predicted"/>
<dbReference type="eggNOG" id="ENOG502ZASW">
    <property type="taxonomic scope" value="Bacteria"/>
</dbReference>
<dbReference type="RefSeq" id="WP_007917628.1">
    <property type="nucleotide sequence ID" value="NZ_ADVG01000003.1"/>
</dbReference>
<evidence type="ECO:0000259" key="1">
    <source>
        <dbReference type="Pfam" id="PF19935"/>
    </source>
</evidence>
<accession>D6TVI5</accession>
<evidence type="ECO:0000313" key="2">
    <source>
        <dbReference type="EMBL" id="EFH80131.1"/>
    </source>
</evidence>
<evidence type="ECO:0000313" key="4">
    <source>
        <dbReference type="Proteomes" id="UP000004508"/>
    </source>
</evidence>
<dbReference type="Pfam" id="PF19935">
    <property type="entry name" value="DUF6398"/>
    <property type="match status" value="1"/>
</dbReference>
<feature type="domain" description="DUF6398" evidence="1">
    <location>
        <begin position="20"/>
        <end position="125"/>
    </location>
</feature>
<dbReference type="OrthoDB" id="9801392at2"/>
<protein>
    <recommendedName>
        <fullName evidence="1">DUF6398 domain-containing protein</fullName>
    </recommendedName>
</protein>
<keyword evidence="4" id="KW-1185">Reference proteome</keyword>
<sequence length="172" mass="19631">MPKRSSSLQVPKEMQARFQEITHLTDTFSQQSLHEEYAQLCRELTATLCRKRPSPLARGKAPTWACGIIHALGMVNFLFDASQTPHIAASQIWEYFDLSSSTMQAKSKQIRDLLGMYPMDPDWSIPSMIDKNPLIWMLEVNGLIIDVRQAPREIQEAAFRQGLIPYIPDPDQ</sequence>
<dbReference type="Proteomes" id="UP000004508">
    <property type="component" value="Unassembled WGS sequence"/>
</dbReference>
<comment type="caution">
    <text evidence="3">The sequence shown here is derived from an EMBL/GenBank/DDBJ whole genome shotgun (WGS) entry which is preliminary data.</text>
</comment>
<name>D6TVI5_KTERA</name>
<dbReference type="STRING" id="485913.Krac_0685"/>
<dbReference type="AlphaFoldDB" id="D6TVI5"/>
<evidence type="ECO:0000313" key="3">
    <source>
        <dbReference type="EMBL" id="EFH85388.1"/>
    </source>
</evidence>
<gene>
    <name evidence="2" type="ORF">Krac_0685</name>
    <name evidence="3" type="ORF">Krac_6605</name>
</gene>
<dbReference type="EMBL" id="ADVG01000005">
    <property type="protein sequence ID" value="EFH80131.1"/>
    <property type="molecule type" value="Genomic_DNA"/>
</dbReference>
<reference evidence="3 4" key="1">
    <citation type="journal article" date="2011" name="Stand. Genomic Sci.">
        <title>Non-contiguous finished genome sequence and contextual data of the filamentous soil bacterium Ktedonobacter racemifer type strain (SOSP1-21).</title>
        <authorList>
            <person name="Chang Y.J."/>
            <person name="Land M."/>
            <person name="Hauser L."/>
            <person name="Chertkov O."/>
            <person name="Del Rio T.G."/>
            <person name="Nolan M."/>
            <person name="Copeland A."/>
            <person name="Tice H."/>
            <person name="Cheng J.F."/>
            <person name="Lucas S."/>
            <person name="Han C."/>
            <person name="Goodwin L."/>
            <person name="Pitluck S."/>
            <person name="Ivanova N."/>
            <person name="Ovchinikova G."/>
            <person name="Pati A."/>
            <person name="Chen A."/>
            <person name="Palaniappan K."/>
            <person name="Mavromatis K."/>
            <person name="Liolios K."/>
            <person name="Brettin T."/>
            <person name="Fiebig A."/>
            <person name="Rohde M."/>
            <person name="Abt B."/>
            <person name="Goker M."/>
            <person name="Detter J.C."/>
            <person name="Woyke T."/>
            <person name="Bristow J."/>
            <person name="Eisen J.A."/>
            <person name="Markowitz V."/>
            <person name="Hugenholtz P."/>
            <person name="Kyrpides N.C."/>
            <person name="Klenk H.P."/>
            <person name="Lapidus A."/>
        </authorList>
    </citation>
    <scope>NUCLEOTIDE SEQUENCE [LARGE SCALE GENOMIC DNA]</scope>
    <source>
        <strain evidence="4">DSM 44963</strain>
        <strain evidence="3">SOSP1-21</strain>
    </source>
</reference>
<dbReference type="InterPro" id="IPR045651">
    <property type="entry name" value="DUF6398"/>
</dbReference>